<accession>A0ABV7QD40</accession>
<evidence type="ECO:0000313" key="3">
    <source>
        <dbReference type="EMBL" id="MFC3510230.1"/>
    </source>
</evidence>
<evidence type="ECO:0000313" key="4">
    <source>
        <dbReference type="Proteomes" id="UP001595764"/>
    </source>
</evidence>
<feature type="compositionally biased region" description="Basic residues" evidence="2">
    <location>
        <begin position="23"/>
        <end position="34"/>
    </location>
</feature>
<dbReference type="Proteomes" id="UP001595764">
    <property type="component" value="Unassembled WGS sequence"/>
</dbReference>
<feature type="region of interest" description="Disordered" evidence="2">
    <location>
        <begin position="21"/>
        <end position="72"/>
    </location>
</feature>
<comment type="similarity">
    <text evidence="1">Belongs to the asp23 family.</text>
</comment>
<reference evidence="4" key="1">
    <citation type="journal article" date="2019" name="Int. J. Syst. Evol. Microbiol.">
        <title>The Global Catalogue of Microorganisms (GCM) 10K type strain sequencing project: providing services to taxonomists for standard genome sequencing and annotation.</title>
        <authorList>
            <consortium name="The Broad Institute Genomics Platform"/>
            <consortium name="The Broad Institute Genome Sequencing Center for Infectious Disease"/>
            <person name="Wu L."/>
            <person name="Ma J."/>
        </authorList>
    </citation>
    <scope>NUCLEOTIDE SEQUENCE [LARGE SCALE GENOMIC DNA]</scope>
    <source>
        <strain evidence="4">CGMCC 4.7682</strain>
    </source>
</reference>
<dbReference type="RefSeq" id="WP_377868189.1">
    <property type="nucleotide sequence ID" value="NZ_JBHMAY010000005.1"/>
</dbReference>
<evidence type="ECO:0000256" key="1">
    <source>
        <dbReference type="ARBA" id="ARBA00005721"/>
    </source>
</evidence>
<dbReference type="Pfam" id="PF03780">
    <property type="entry name" value="Asp23"/>
    <property type="match status" value="1"/>
</dbReference>
<gene>
    <name evidence="3" type="ORF">ACFORO_08660</name>
</gene>
<protein>
    <submittedName>
        <fullName evidence="3">Asp23/Gls24 family envelope stress response protein</fullName>
    </submittedName>
</protein>
<evidence type="ECO:0000256" key="2">
    <source>
        <dbReference type="SAM" id="MobiDB-lite"/>
    </source>
</evidence>
<organism evidence="3 4">
    <name type="scientific">Amycolatopsis halotolerans</name>
    <dbReference type="NCBI Taxonomy" id="330083"/>
    <lineage>
        <taxon>Bacteria</taxon>
        <taxon>Bacillati</taxon>
        <taxon>Actinomycetota</taxon>
        <taxon>Actinomycetes</taxon>
        <taxon>Pseudonocardiales</taxon>
        <taxon>Pseudonocardiaceae</taxon>
        <taxon>Amycolatopsis</taxon>
    </lineage>
</organism>
<dbReference type="InterPro" id="IPR005531">
    <property type="entry name" value="Asp23"/>
</dbReference>
<sequence length="180" mass="19765">MIWQQNTRDYSLIAPDCGERAGGCHRRPVATRRLGHPDQRPTAACQRHRPREKSRPRPDPVPRRRRPARRPAAVDRALAVDYGGSIAGLARSARRHVIGAIEQMTAIEAVEVNILVSDVHTEDDDTGPCAVVTEAETDASAGHLKGFAGASCPLMLLPGARRRRCCRGIAGCHNRNCLRR</sequence>
<proteinExistence type="inferred from homology"/>
<feature type="compositionally biased region" description="Basic and acidic residues" evidence="2">
    <location>
        <begin position="53"/>
        <end position="62"/>
    </location>
</feature>
<comment type="caution">
    <text evidence="3">The sequence shown here is derived from an EMBL/GenBank/DDBJ whole genome shotgun (WGS) entry which is preliminary data.</text>
</comment>
<dbReference type="EMBL" id="JBHRWI010000012">
    <property type="protein sequence ID" value="MFC3510230.1"/>
    <property type="molecule type" value="Genomic_DNA"/>
</dbReference>
<name>A0ABV7QD40_9PSEU</name>
<keyword evidence="4" id="KW-1185">Reference proteome</keyword>